<accession>A0A917SI89</accession>
<dbReference type="Proteomes" id="UP000613840">
    <property type="component" value="Unassembled WGS sequence"/>
</dbReference>
<comment type="caution">
    <text evidence="1">The sequence shown here is derived from an EMBL/GenBank/DDBJ whole genome shotgun (WGS) entry which is preliminary data.</text>
</comment>
<evidence type="ECO:0000313" key="2">
    <source>
        <dbReference type="Proteomes" id="UP000613840"/>
    </source>
</evidence>
<name>A0A917SI89_9ACTN</name>
<proteinExistence type="predicted"/>
<sequence length="169" mass="18155">MTAKRQRARTAQRVRSAAARTDHLVPATGLVDDLVRSVSGERGRPIHVVEEDLGPNEPSGLWVAGEGVDLIVIPTSIGSSQRTAIICHELAHILLGHVPIGADSDLDGLVDLVAPHVDAAVAKQMLGRFSYADDLEAEAEAFGTILVTKLADRTRRLRLKGDSVSDRLR</sequence>
<organism evidence="1 2">
    <name type="scientific">Microlunatus endophyticus</name>
    <dbReference type="NCBI Taxonomy" id="1716077"/>
    <lineage>
        <taxon>Bacteria</taxon>
        <taxon>Bacillati</taxon>
        <taxon>Actinomycetota</taxon>
        <taxon>Actinomycetes</taxon>
        <taxon>Propionibacteriales</taxon>
        <taxon>Propionibacteriaceae</taxon>
        <taxon>Microlunatus</taxon>
    </lineage>
</organism>
<evidence type="ECO:0000313" key="1">
    <source>
        <dbReference type="EMBL" id="GGL79149.1"/>
    </source>
</evidence>
<reference evidence="1" key="2">
    <citation type="submission" date="2020-09" db="EMBL/GenBank/DDBJ databases">
        <authorList>
            <person name="Sun Q."/>
            <person name="Zhou Y."/>
        </authorList>
    </citation>
    <scope>NUCLEOTIDE SEQUENCE</scope>
    <source>
        <strain evidence="1">CGMCC 4.7306</strain>
    </source>
</reference>
<protein>
    <recommendedName>
        <fullName evidence="3">IrrE N-terminal-like domain-containing protein</fullName>
    </recommendedName>
</protein>
<dbReference type="EMBL" id="BMMZ01000014">
    <property type="protein sequence ID" value="GGL79149.1"/>
    <property type="molecule type" value="Genomic_DNA"/>
</dbReference>
<evidence type="ECO:0008006" key="3">
    <source>
        <dbReference type="Google" id="ProtNLM"/>
    </source>
</evidence>
<gene>
    <name evidence="1" type="ORF">GCM10011575_41910</name>
</gene>
<keyword evidence="2" id="KW-1185">Reference proteome</keyword>
<dbReference type="AlphaFoldDB" id="A0A917SI89"/>
<reference evidence="1" key="1">
    <citation type="journal article" date="2014" name="Int. J. Syst. Evol. Microbiol.">
        <title>Complete genome sequence of Corynebacterium casei LMG S-19264T (=DSM 44701T), isolated from a smear-ripened cheese.</title>
        <authorList>
            <consortium name="US DOE Joint Genome Institute (JGI-PGF)"/>
            <person name="Walter F."/>
            <person name="Albersmeier A."/>
            <person name="Kalinowski J."/>
            <person name="Ruckert C."/>
        </authorList>
    </citation>
    <scope>NUCLEOTIDE SEQUENCE</scope>
    <source>
        <strain evidence="1">CGMCC 4.7306</strain>
    </source>
</reference>